<dbReference type="InterPro" id="IPR003783">
    <property type="entry name" value="Regulatory_RecX"/>
</dbReference>
<dbReference type="InterPro" id="IPR053925">
    <property type="entry name" value="RecX_HTH_3rd"/>
</dbReference>
<evidence type="ECO:0000256" key="2">
    <source>
        <dbReference type="ARBA" id="ARBA00009695"/>
    </source>
</evidence>
<dbReference type="GO" id="GO:0006282">
    <property type="term" value="P:regulation of DNA repair"/>
    <property type="evidence" value="ECO:0007669"/>
    <property type="project" value="UniProtKB-UniRule"/>
</dbReference>
<evidence type="ECO:0000256" key="3">
    <source>
        <dbReference type="ARBA" id="ARBA00018111"/>
    </source>
</evidence>
<dbReference type="Pfam" id="PF21982">
    <property type="entry name" value="RecX_HTH1"/>
    <property type="match status" value="1"/>
</dbReference>
<gene>
    <name evidence="5" type="primary">recX</name>
    <name evidence="8" type="ORF">A3B10_04510</name>
</gene>
<dbReference type="PANTHER" id="PTHR33602:SF1">
    <property type="entry name" value="REGULATORY PROTEIN RECX FAMILY PROTEIN"/>
    <property type="match status" value="1"/>
</dbReference>
<dbReference type="InterPro" id="IPR036388">
    <property type="entry name" value="WH-like_DNA-bd_sf"/>
</dbReference>
<protein>
    <recommendedName>
        <fullName evidence="3 5">Regulatory protein RecX</fullName>
    </recommendedName>
</protein>
<dbReference type="STRING" id="1817841.A3B10_04510"/>
<proteinExistence type="inferred from homology"/>
<dbReference type="HAMAP" id="MF_01114">
    <property type="entry name" value="RecX"/>
    <property type="match status" value="1"/>
</dbReference>
<comment type="function">
    <text evidence="5">Modulates RecA activity.</text>
</comment>
<evidence type="ECO:0000256" key="5">
    <source>
        <dbReference type="HAMAP-Rule" id="MF_01114"/>
    </source>
</evidence>
<accession>A0A1F5PXV7</accession>
<dbReference type="PANTHER" id="PTHR33602">
    <property type="entry name" value="REGULATORY PROTEIN RECX FAMILY PROTEIN"/>
    <property type="match status" value="1"/>
</dbReference>
<comment type="similarity">
    <text evidence="2 5">Belongs to the RecX family.</text>
</comment>
<evidence type="ECO:0000313" key="8">
    <source>
        <dbReference type="EMBL" id="OGE94743.1"/>
    </source>
</evidence>
<dbReference type="InterPro" id="IPR053926">
    <property type="entry name" value="RecX_HTH_1st"/>
</dbReference>
<dbReference type="Pfam" id="PF21981">
    <property type="entry name" value="RecX_HTH3"/>
    <property type="match status" value="1"/>
</dbReference>
<dbReference type="GO" id="GO:0005737">
    <property type="term" value="C:cytoplasm"/>
    <property type="evidence" value="ECO:0007669"/>
    <property type="project" value="UniProtKB-SubCell"/>
</dbReference>
<feature type="domain" description="RecX first three-helical" evidence="7">
    <location>
        <begin position="9"/>
        <end position="48"/>
    </location>
</feature>
<sequence>MEMENYQKALEKAHRLLKIRPHTRIELIRKLTLKGYNAQLVEKVTQELLEQNLINDELFAQIYLDNLIRYKTFGFYGLKAKLMQRGIPAGEAETLLKEKLPIEAETEIAMRIVDRNSGLEKNKLAQKLARKGFRSEVIREVLKL</sequence>
<dbReference type="Proteomes" id="UP000177281">
    <property type="component" value="Unassembled WGS sequence"/>
</dbReference>
<dbReference type="Gene3D" id="1.10.10.10">
    <property type="entry name" value="Winged helix-like DNA-binding domain superfamily/Winged helix DNA-binding domain"/>
    <property type="match status" value="2"/>
</dbReference>
<name>A0A1F5PXV7_9BACT</name>
<dbReference type="EMBL" id="MFFB01000010">
    <property type="protein sequence ID" value="OGE94743.1"/>
    <property type="molecule type" value="Genomic_DNA"/>
</dbReference>
<evidence type="ECO:0000256" key="4">
    <source>
        <dbReference type="ARBA" id="ARBA00022490"/>
    </source>
</evidence>
<reference evidence="8 9" key="1">
    <citation type="journal article" date="2016" name="Nat. Commun.">
        <title>Thousands of microbial genomes shed light on interconnected biogeochemical processes in an aquifer system.</title>
        <authorList>
            <person name="Anantharaman K."/>
            <person name="Brown C.T."/>
            <person name="Hug L.A."/>
            <person name="Sharon I."/>
            <person name="Castelle C.J."/>
            <person name="Probst A.J."/>
            <person name="Thomas B.C."/>
            <person name="Singh A."/>
            <person name="Wilkins M.J."/>
            <person name="Karaoz U."/>
            <person name="Brodie E.L."/>
            <person name="Williams K.H."/>
            <person name="Hubbard S.S."/>
            <person name="Banfield J.F."/>
        </authorList>
    </citation>
    <scope>NUCLEOTIDE SEQUENCE [LARGE SCALE GENOMIC DNA]</scope>
</reference>
<evidence type="ECO:0000256" key="1">
    <source>
        <dbReference type="ARBA" id="ARBA00004496"/>
    </source>
</evidence>
<keyword evidence="4 5" id="KW-0963">Cytoplasm</keyword>
<evidence type="ECO:0000313" key="9">
    <source>
        <dbReference type="Proteomes" id="UP000177281"/>
    </source>
</evidence>
<feature type="domain" description="RecX third three-helical" evidence="6">
    <location>
        <begin position="120"/>
        <end position="142"/>
    </location>
</feature>
<evidence type="ECO:0000259" key="6">
    <source>
        <dbReference type="Pfam" id="PF21981"/>
    </source>
</evidence>
<evidence type="ECO:0000259" key="7">
    <source>
        <dbReference type="Pfam" id="PF21982"/>
    </source>
</evidence>
<comment type="caution">
    <text evidence="8">The sequence shown here is derived from an EMBL/GenBank/DDBJ whole genome shotgun (WGS) entry which is preliminary data.</text>
</comment>
<dbReference type="AlphaFoldDB" id="A0A1F5PXV7"/>
<organism evidence="8 9">
    <name type="scientific">Candidatus Doudnabacteria bacterium RIFCSPLOWO2_01_FULL_44_21</name>
    <dbReference type="NCBI Taxonomy" id="1817841"/>
    <lineage>
        <taxon>Bacteria</taxon>
        <taxon>Candidatus Doudnaibacteriota</taxon>
    </lineage>
</organism>
<comment type="subcellular location">
    <subcellularLocation>
        <location evidence="1 5">Cytoplasm</location>
    </subcellularLocation>
</comment>